<dbReference type="Gene3D" id="3.30.70.1790">
    <property type="entry name" value="RepB DNA-primase, N-terminal domain"/>
    <property type="match status" value="1"/>
</dbReference>
<feature type="region of interest" description="Disordered" evidence="1">
    <location>
        <begin position="222"/>
        <end position="243"/>
    </location>
</feature>
<feature type="region of interest" description="Disordered" evidence="1">
    <location>
        <begin position="520"/>
        <end position="539"/>
    </location>
</feature>
<evidence type="ECO:0000313" key="4">
    <source>
        <dbReference type="Proteomes" id="UP001596056"/>
    </source>
</evidence>
<protein>
    <submittedName>
        <fullName evidence="3">DNA-primase RepB domain-containing protein</fullName>
    </submittedName>
</protein>
<dbReference type="Gene3D" id="1.10.1220.10">
    <property type="entry name" value="Met repressor-like"/>
    <property type="match status" value="1"/>
</dbReference>
<keyword evidence="4" id="KW-1185">Reference proteome</keyword>
<dbReference type="Pfam" id="PF16793">
    <property type="entry name" value="RepB_primase"/>
    <property type="match status" value="1"/>
</dbReference>
<dbReference type="Proteomes" id="UP001596056">
    <property type="component" value="Unassembled WGS sequence"/>
</dbReference>
<gene>
    <name evidence="3" type="ORF">ACFPOC_02525</name>
</gene>
<evidence type="ECO:0000256" key="1">
    <source>
        <dbReference type="SAM" id="MobiDB-lite"/>
    </source>
</evidence>
<proteinExistence type="predicted"/>
<feature type="domain" description="RepB-like DNA primase" evidence="2">
    <location>
        <begin position="127"/>
        <end position="192"/>
    </location>
</feature>
<dbReference type="EMBL" id="JBHSNA010000002">
    <property type="protein sequence ID" value="MFC5565288.1"/>
    <property type="molecule type" value="Genomic_DNA"/>
</dbReference>
<feature type="region of interest" description="Disordered" evidence="1">
    <location>
        <begin position="427"/>
        <end position="452"/>
    </location>
</feature>
<comment type="caution">
    <text evidence="3">The sequence shown here is derived from an EMBL/GenBank/DDBJ whole genome shotgun (WGS) entry which is preliminary data.</text>
</comment>
<reference evidence="4" key="1">
    <citation type="journal article" date="2019" name="Int. J. Syst. Evol. Microbiol.">
        <title>The Global Catalogue of Microorganisms (GCM) 10K type strain sequencing project: providing services to taxonomists for standard genome sequencing and annotation.</title>
        <authorList>
            <consortium name="The Broad Institute Genomics Platform"/>
            <consortium name="The Broad Institute Genome Sequencing Center for Infectious Disease"/>
            <person name="Wu L."/>
            <person name="Ma J."/>
        </authorList>
    </citation>
    <scope>NUCLEOTIDE SEQUENCE [LARGE SCALE GENOMIC DNA]</scope>
    <source>
        <strain evidence="4">KACC 11588</strain>
    </source>
</reference>
<evidence type="ECO:0000259" key="2">
    <source>
        <dbReference type="Pfam" id="PF16793"/>
    </source>
</evidence>
<organism evidence="3 4">
    <name type="scientific">Rubellimicrobium aerolatum</name>
    <dbReference type="NCBI Taxonomy" id="490979"/>
    <lineage>
        <taxon>Bacteria</taxon>
        <taxon>Pseudomonadati</taxon>
        <taxon>Pseudomonadota</taxon>
        <taxon>Alphaproteobacteria</taxon>
        <taxon>Rhodobacterales</taxon>
        <taxon>Roseobacteraceae</taxon>
        <taxon>Rubellimicrobium</taxon>
    </lineage>
</organism>
<sequence>MQHASLDLVSATPVARLLSTADYMRLLHPVDGWGKATLVMIHDAERATSRTLGLDILPFASEVVLDQSAYVSLNRYYGPRGRSRLAALNALYLDLDFFRLPQWQGRGPEQMARLLELSLMKLNIPQPSVVIDTGRGLAVLWLLEDLAPAAAPRWRACLRALIKLHLDFGADPACSDAARVFRVPGTTNRKANRPVRVLSGTLARHPFDDLADAIWAASGRPTRAELEHRRQKARDPQTPARPRGLPAVARFAQVLRDLERLREAWGGQVPEGLRNSWLHIFATALTHTTDAGEIGPRIEAVAGDATPGLPPSEVRALIMSALKKAEESRSVVPGQGGRYHYSGARLAEILGVSDDLARELNLEQIFSVAERARRKAARAKTGRAGKGAVSREVYLKEHATSRTQPWKAARVSRATWYRRQQFAVEASEDVGRGDGPGLNEAESQLREASEAPLETDAEAVNLGNGSGPQSIPCSAPVKTGPLPGSSKIEPAALISEIFWDPAWRPPAPARILRLLASSSPELTNLVSGGTEPSDMRRTP</sequence>
<accession>A0ABW0S8R3</accession>
<evidence type="ECO:0000313" key="3">
    <source>
        <dbReference type="EMBL" id="MFC5565288.1"/>
    </source>
</evidence>
<name>A0ABW0S8R3_9RHOB</name>
<dbReference type="InterPro" id="IPR039459">
    <property type="entry name" value="RepB-like_DNA_primase_dom"/>
</dbReference>
<dbReference type="RefSeq" id="WP_209837577.1">
    <property type="nucleotide sequence ID" value="NZ_JAGGJP010000002.1"/>
</dbReference>
<dbReference type="InterPro" id="IPR013321">
    <property type="entry name" value="Arc_rbn_hlx_hlx"/>
</dbReference>